<dbReference type="PANTHER" id="PTHR43787:SF13">
    <property type="entry name" value="FEMO COFACTOR BIOSYNTHESIS PROTEIN NIFB"/>
    <property type="match status" value="1"/>
</dbReference>
<feature type="domain" description="Radical SAM core" evidence="15">
    <location>
        <begin position="16"/>
        <end position="260"/>
    </location>
</feature>
<dbReference type="Gene3D" id="3.20.20.70">
    <property type="entry name" value="Aldolase class I"/>
    <property type="match status" value="1"/>
</dbReference>
<dbReference type="SFLD" id="SFLDS00029">
    <property type="entry name" value="Radical_SAM"/>
    <property type="match status" value="1"/>
</dbReference>
<dbReference type="Proteomes" id="UP000663623">
    <property type="component" value="Chromosome"/>
</dbReference>
<keyword evidence="8" id="KW-0479">Metal-binding</keyword>
<evidence type="ECO:0000256" key="5">
    <source>
        <dbReference type="ARBA" id="ARBA00021702"/>
    </source>
</evidence>
<keyword evidence="6" id="KW-0004">4Fe-4S</keyword>
<evidence type="ECO:0000256" key="2">
    <source>
        <dbReference type="ARBA" id="ARBA00003522"/>
    </source>
</evidence>
<dbReference type="InterPro" id="IPR007197">
    <property type="entry name" value="rSAM"/>
</dbReference>
<evidence type="ECO:0000256" key="1">
    <source>
        <dbReference type="ARBA" id="ARBA00001966"/>
    </source>
</evidence>
<accession>A0ABN6E9A3</accession>
<evidence type="ECO:0000256" key="8">
    <source>
        <dbReference type="ARBA" id="ARBA00022723"/>
    </source>
</evidence>
<evidence type="ECO:0000256" key="14">
    <source>
        <dbReference type="ARBA" id="ARBA00032102"/>
    </source>
</evidence>
<keyword evidence="7" id="KW-0949">S-adenosyl-L-methionine</keyword>
<evidence type="ECO:0000256" key="4">
    <source>
        <dbReference type="ARBA" id="ARBA00006804"/>
    </source>
</evidence>
<evidence type="ECO:0000256" key="7">
    <source>
        <dbReference type="ARBA" id="ARBA00022691"/>
    </source>
</evidence>
<evidence type="ECO:0000256" key="9">
    <source>
        <dbReference type="ARBA" id="ARBA00023004"/>
    </source>
</evidence>
<evidence type="ECO:0000256" key="6">
    <source>
        <dbReference type="ARBA" id="ARBA00022485"/>
    </source>
</evidence>
<dbReference type="InterPro" id="IPR013785">
    <property type="entry name" value="Aldolase_TIM"/>
</dbReference>
<evidence type="ECO:0000256" key="12">
    <source>
        <dbReference type="ARBA" id="ARBA00023239"/>
    </source>
</evidence>
<dbReference type="CDD" id="cd01335">
    <property type="entry name" value="Radical_SAM"/>
    <property type="match status" value="1"/>
</dbReference>
<dbReference type="InterPro" id="IPR058240">
    <property type="entry name" value="rSAM_sf"/>
</dbReference>
<evidence type="ECO:0000313" key="17">
    <source>
        <dbReference type="Proteomes" id="UP000663623"/>
    </source>
</evidence>
<dbReference type="SFLD" id="SFLDG01067">
    <property type="entry name" value="SPASM/twitch_domain_containing"/>
    <property type="match status" value="1"/>
</dbReference>
<dbReference type="Pfam" id="PF04055">
    <property type="entry name" value="Radical_SAM"/>
    <property type="match status" value="1"/>
</dbReference>
<protein>
    <recommendedName>
        <fullName evidence="5">FeMo cofactor biosynthesis protein NifB</fullName>
    </recommendedName>
    <alternativeName>
        <fullName evidence="14">Nitrogenase cofactor maturase NifB</fullName>
    </alternativeName>
    <alternativeName>
        <fullName evidence="13">Radical SAM assemblase NifB</fullName>
    </alternativeName>
</protein>
<evidence type="ECO:0000256" key="11">
    <source>
        <dbReference type="ARBA" id="ARBA00023231"/>
    </source>
</evidence>
<keyword evidence="9" id="KW-0408">Iron</keyword>
<comment type="pathway">
    <text evidence="3">Cofactor biosynthesis; Fe-Mo cofactor biosynthesis.</text>
</comment>
<keyword evidence="11" id="KW-0535">Nitrogen fixation</keyword>
<dbReference type="EMBL" id="AP024480">
    <property type="protein sequence ID" value="BCS81974.1"/>
    <property type="molecule type" value="Genomic_DNA"/>
</dbReference>
<proteinExistence type="inferred from homology"/>
<gene>
    <name evidence="16" type="primary">nifB</name>
    <name evidence="16" type="ORF">CaldiYA01_19340</name>
</gene>
<dbReference type="PANTHER" id="PTHR43787">
    <property type="entry name" value="FEMO COFACTOR BIOSYNTHESIS PROTEIN NIFB-RELATED"/>
    <property type="match status" value="1"/>
</dbReference>
<evidence type="ECO:0000259" key="15">
    <source>
        <dbReference type="PROSITE" id="PS51918"/>
    </source>
</evidence>
<dbReference type="PROSITE" id="PS51918">
    <property type="entry name" value="RADICAL_SAM"/>
    <property type="match status" value="1"/>
</dbReference>
<reference evidence="16 17" key="1">
    <citation type="submission" date="2021-02" db="EMBL/GenBank/DDBJ databases">
        <title>Nitrogen-fixing ability and nitrogen fixation related genes of thermophilic fermentative bacteria in the genus Caldicellulosiruptor.</title>
        <authorList>
            <person name="Chen Y."/>
            <person name="Nishihara A."/>
            <person name="Haruta S."/>
        </authorList>
    </citation>
    <scope>NUCLEOTIDE SEQUENCE [LARGE SCALE GENOMIC DNA]</scope>
    <source>
        <strain evidence="16 17">YA01</strain>
    </source>
</reference>
<evidence type="ECO:0000256" key="10">
    <source>
        <dbReference type="ARBA" id="ARBA00023014"/>
    </source>
</evidence>
<sequence>MESRLLGHPCFNKDVIYKIGRIHLPVAKSCNIKCNYCDRNISCLNDHHPGACSKVLTPQEALLRYKDITSKDQTIKIVGISGPGDPLFNQETFETFELIRNYDEQAEFCISTNGLLLEDLVEVLLNYNVKYVTVTVNAVDSNIAQNIYEFAMYNELIYFGKEAAELIVHKQQYGIHRASEFGLVVKVNTVLIPGINSHHIEKIAARVKELGAKVMNIMPLMPYAKFSDIEKPSCSVLAQAREKCSKIIQLVTHCRQCRSDEAGLLV</sequence>
<evidence type="ECO:0000256" key="13">
    <source>
        <dbReference type="ARBA" id="ARBA00030926"/>
    </source>
</evidence>
<dbReference type="SUPFAM" id="SSF102114">
    <property type="entry name" value="Radical SAM enzymes"/>
    <property type="match status" value="1"/>
</dbReference>
<comment type="similarity">
    <text evidence="4">Belongs to the radical SAM superfamily. NifB family.</text>
</comment>
<evidence type="ECO:0000313" key="16">
    <source>
        <dbReference type="EMBL" id="BCS81974.1"/>
    </source>
</evidence>
<keyword evidence="12" id="KW-0456">Lyase</keyword>
<dbReference type="SMART" id="SM00729">
    <property type="entry name" value="Elp3"/>
    <property type="match status" value="1"/>
</dbReference>
<name>A0ABN6E9A3_9FIRM</name>
<comment type="function">
    <text evidence="2">Involved in the biosynthesis of the iron-molybdenum cofactor (FeMo-co or M-cluster) found in the dinitrogenase enzyme of the nitrogenase complex in nitrogen-fixing microorganisms. NifB catalyzes the crucial step of radical SAM-dependent carbide insertion that occurs concomitant with the insertion of a 9th sulfur and the rearrangement/coupling of two [4Fe-4S] clusters into a [8Fe-9S-C] cluster, the precursor to the M-cluster.</text>
</comment>
<evidence type="ECO:0000256" key="3">
    <source>
        <dbReference type="ARBA" id="ARBA00005155"/>
    </source>
</evidence>
<organism evidence="16 17">
    <name type="scientific">Caldicellulosiruptor diazotrophicus</name>
    <dbReference type="NCBI Taxonomy" id="2806205"/>
    <lineage>
        <taxon>Bacteria</taxon>
        <taxon>Bacillati</taxon>
        <taxon>Bacillota</taxon>
        <taxon>Bacillota incertae sedis</taxon>
        <taxon>Caldicellulosiruptorales</taxon>
        <taxon>Caldicellulosiruptoraceae</taxon>
        <taxon>Caldicellulosiruptor</taxon>
    </lineage>
</organism>
<dbReference type="InterPro" id="IPR006638">
    <property type="entry name" value="Elp3/MiaA/NifB-like_rSAM"/>
</dbReference>
<keyword evidence="17" id="KW-1185">Reference proteome</keyword>
<keyword evidence="10" id="KW-0411">Iron-sulfur</keyword>
<comment type="cofactor">
    <cofactor evidence="1">
        <name>[4Fe-4S] cluster</name>
        <dbReference type="ChEBI" id="CHEBI:49883"/>
    </cofactor>
</comment>
<dbReference type="RefSeq" id="WP_207179167.1">
    <property type="nucleotide sequence ID" value="NZ_AP024480.1"/>
</dbReference>